<dbReference type="AlphaFoldDB" id="A0A084A8S8"/>
<comment type="caution">
    <text evidence="2">The sequence shown here is derived from an EMBL/GenBank/DDBJ whole genome shotgun (WGS) entry which is preliminary data.</text>
</comment>
<name>A0A084A8S8_LACLC</name>
<gene>
    <name evidence="2" type="ORF">U725_02149</name>
</gene>
<keyword evidence="1" id="KW-0812">Transmembrane</keyword>
<dbReference type="Proteomes" id="UP000028401">
    <property type="component" value="Unassembled WGS sequence"/>
</dbReference>
<evidence type="ECO:0000313" key="2">
    <source>
        <dbReference type="EMBL" id="KEY61707.1"/>
    </source>
</evidence>
<accession>A0A084A8S8</accession>
<evidence type="ECO:0000256" key="1">
    <source>
        <dbReference type="SAM" id="Phobius"/>
    </source>
</evidence>
<organism evidence="2 3">
    <name type="scientific">Lactococcus cremoris subsp. cremoris GE214</name>
    <dbReference type="NCBI Taxonomy" id="1415168"/>
    <lineage>
        <taxon>Bacteria</taxon>
        <taxon>Bacillati</taxon>
        <taxon>Bacillota</taxon>
        <taxon>Bacilli</taxon>
        <taxon>Lactobacillales</taxon>
        <taxon>Streptococcaceae</taxon>
        <taxon>Lactococcus</taxon>
        <taxon>Lactococcus cremoris subsp. cremoris</taxon>
    </lineage>
</organism>
<dbReference type="EMBL" id="AZSI01000134">
    <property type="protein sequence ID" value="KEY61707.1"/>
    <property type="molecule type" value="Genomic_DNA"/>
</dbReference>
<dbReference type="RefSeq" id="WP_080715447.1">
    <property type="nucleotide sequence ID" value="NZ_AZSI01000134.1"/>
</dbReference>
<reference evidence="2 3" key="1">
    <citation type="submission" date="2014-06" db="EMBL/GenBank/DDBJ databases">
        <title>Draft genome sequence of the putrescine producing strain Lactococcus lactis subsp cremoris GE214.</title>
        <authorList>
            <person name="Ladero V."/>
            <person name="Linares D.M."/>
            <person name="del Rio B."/>
            <person name="Mayo B."/>
            <person name="Martin M.C."/>
            <person name="Fernandez M."/>
            <person name="Alvarez M.A."/>
        </authorList>
    </citation>
    <scope>NUCLEOTIDE SEQUENCE [LARGE SCALE GENOMIC DNA]</scope>
    <source>
        <strain evidence="2 3">GE214</strain>
    </source>
</reference>
<feature type="transmembrane region" description="Helical" evidence="1">
    <location>
        <begin position="20"/>
        <end position="37"/>
    </location>
</feature>
<evidence type="ECO:0000313" key="3">
    <source>
        <dbReference type="Proteomes" id="UP000028401"/>
    </source>
</evidence>
<proteinExistence type="predicted"/>
<keyword evidence="1" id="KW-1133">Transmembrane helix</keyword>
<feature type="transmembrane region" description="Helical" evidence="1">
    <location>
        <begin position="43"/>
        <end position="63"/>
    </location>
</feature>
<dbReference type="PATRIC" id="fig|1415168.3.peg.2214"/>
<keyword evidence="1" id="KW-0472">Membrane</keyword>
<sequence>MIYFLIKLKNGGSNMKFEGTWLVVIILSIEVLAFGEFEQSNQILLIGGISFILSILFEASILIRHFIKKQTKV</sequence>
<protein>
    <submittedName>
        <fullName evidence="2">Phage protein</fullName>
    </submittedName>
</protein>